<keyword evidence="2" id="KW-1185">Reference proteome</keyword>
<protein>
    <submittedName>
        <fullName evidence="3">Uncharacterized protein</fullName>
    </submittedName>
</protein>
<feature type="compositionally biased region" description="Polar residues" evidence="1">
    <location>
        <begin position="214"/>
        <end position="226"/>
    </location>
</feature>
<feature type="compositionally biased region" description="Polar residues" evidence="1">
    <location>
        <begin position="274"/>
        <end position="294"/>
    </location>
</feature>
<name>A0AAJ7RWV5_9HYME</name>
<evidence type="ECO:0000256" key="1">
    <source>
        <dbReference type="SAM" id="MobiDB-lite"/>
    </source>
</evidence>
<proteinExistence type="predicted"/>
<dbReference type="KEGG" id="ccal:113463991"/>
<feature type="region of interest" description="Disordered" evidence="1">
    <location>
        <begin position="1"/>
        <end position="42"/>
    </location>
</feature>
<accession>A0AAJ7RWV5</accession>
<dbReference type="GeneID" id="113463991"/>
<feature type="region of interest" description="Disordered" evidence="1">
    <location>
        <begin position="271"/>
        <end position="294"/>
    </location>
</feature>
<feature type="compositionally biased region" description="Polar residues" evidence="1">
    <location>
        <begin position="95"/>
        <end position="115"/>
    </location>
</feature>
<feature type="compositionally biased region" description="Low complexity" evidence="1">
    <location>
        <begin position="181"/>
        <end position="202"/>
    </location>
</feature>
<feature type="region of interest" description="Disordered" evidence="1">
    <location>
        <begin position="49"/>
        <end position="68"/>
    </location>
</feature>
<dbReference type="AlphaFoldDB" id="A0AAJ7RWV5"/>
<feature type="compositionally biased region" description="Low complexity" evidence="1">
    <location>
        <begin position="137"/>
        <end position="160"/>
    </location>
</feature>
<gene>
    <name evidence="3" type="primary">LOC113463991</name>
</gene>
<feature type="compositionally biased region" description="Basic and acidic residues" evidence="1">
    <location>
        <begin position="49"/>
        <end position="59"/>
    </location>
</feature>
<feature type="region of interest" description="Disordered" evidence="1">
    <location>
        <begin position="95"/>
        <end position="235"/>
    </location>
</feature>
<dbReference type="RefSeq" id="XP_026667204.1">
    <property type="nucleotide sequence ID" value="XM_026811403.1"/>
</dbReference>
<sequence>MPPKPKLPVAKEHTDTKTNSPPAKESNSNVSSSKFPADEQTTKLVIDEKSTSVSKEDLTKVTSSSPTLLDSTIVDGCSPSLARVAAVPTNLQLESTATSTSNCTAKEVSKSTPVTSPRAASKIPTPLPRKTIATKCSPSSSTSSLSPPTSPSSPKTPTLKARTSNIKSPMSFPQFPKASEIPIPVGSNVSPSSSIPVSPSSSLDHSPLAFSAKQHPTSPTSNTKHQVTVGEETLPAERRRTVVEICEKVVVPQGKTPTTPPVTPFITVDRVNEKQSSATEVRIDQQSSSPSRKS</sequence>
<feature type="compositionally biased region" description="Polar residues" evidence="1">
    <location>
        <begin position="17"/>
        <end position="34"/>
    </location>
</feature>
<dbReference type="Proteomes" id="UP000694925">
    <property type="component" value="Unplaced"/>
</dbReference>
<evidence type="ECO:0000313" key="2">
    <source>
        <dbReference type="Proteomes" id="UP000694925"/>
    </source>
</evidence>
<reference evidence="3" key="1">
    <citation type="submission" date="2025-08" db="UniProtKB">
        <authorList>
            <consortium name="RefSeq"/>
        </authorList>
    </citation>
    <scope>IDENTIFICATION</scope>
    <source>
        <tissue evidence="3">Whole body</tissue>
    </source>
</reference>
<organism evidence="2 3">
    <name type="scientific">Ceratina calcarata</name>
    <dbReference type="NCBI Taxonomy" id="156304"/>
    <lineage>
        <taxon>Eukaryota</taxon>
        <taxon>Metazoa</taxon>
        <taxon>Ecdysozoa</taxon>
        <taxon>Arthropoda</taxon>
        <taxon>Hexapoda</taxon>
        <taxon>Insecta</taxon>
        <taxon>Pterygota</taxon>
        <taxon>Neoptera</taxon>
        <taxon>Endopterygota</taxon>
        <taxon>Hymenoptera</taxon>
        <taxon>Apocrita</taxon>
        <taxon>Aculeata</taxon>
        <taxon>Apoidea</taxon>
        <taxon>Anthophila</taxon>
        <taxon>Apidae</taxon>
        <taxon>Ceratina</taxon>
        <taxon>Zadontomerus</taxon>
    </lineage>
</organism>
<evidence type="ECO:0000313" key="3">
    <source>
        <dbReference type="RefSeq" id="XP_026667204.1"/>
    </source>
</evidence>